<protein>
    <submittedName>
        <fullName evidence="6">Ubiquitin-conjugating enzyme family protein</fullName>
    </submittedName>
</protein>
<dbReference type="OrthoDB" id="19692at2759"/>
<dbReference type="PANTHER" id="PTHR24067">
    <property type="entry name" value="UBIQUITIN-CONJUGATING ENZYME E2"/>
    <property type="match status" value="1"/>
</dbReference>
<dbReference type="InterPro" id="IPR023313">
    <property type="entry name" value="UBQ-conjugating_AS"/>
</dbReference>
<dbReference type="SMART" id="SM00212">
    <property type="entry name" value="UBCc"/>
    <property type="match status" value="1"/>
</dbReference>
<dbReference type="InterPro" id="IPR016135">
    <property type="entry name" value="UBQ-conjugating_enzyme/RWD"/>
</dbReference>
<dbReference type="EMBL" id="KB637961">
    <property type="protein sequence ID" value="EMS14361.1"/>
    <property type="molecule type" value="Genomic_DNA"/>
</dbReference>
<dbReference type="Pfam" id="PF00179">
    <property type="entry name" value="UQ_con"/>
    <property type="match status" value="1"/>
</dbReference>
<keyword evidence="4" id="KW-0547">Nucleotide-binding</keyword>
<dbReference type="GO" id="GO:0016740">
    <property type="term" value="F:transferase activity"/>
    <property type="evidence" value="ECO:0007669"/>
    <property type="project" value="UniProtKB-KW"/>
</dbReference>
<name>M7W919_ENTHI</name>
<evidence type="ECO:0000259" key="5">
    <source>
        <dbReference type="PROSITE" id="PS50127"/>
    </source>
</evidence>
<keyword evidence="2 4" id="KW-0833">Ubl conjugation pathway</keyword>
<gene>
    <name evidence="6" type="ORF">KM1_071630</name>
</gene>
<feature type="domain" description="UBC core" evidence="5">
    <location>
        <begin position="2"/>
        <end position="162"/>
    </location>
</feature>
<evidence type="ECO:0000313" key="7">
    <source>
        <dbReference type="Proteomes" id="UP000030780"/>
    </source>
</evidence>
<accession>M7W919</accession>
<organism evidence="6 7">
    <name type="scientific">Entamoeba histolytica HM-3:IMSS</name>
    <dbReference type="NCBI Taxonomy" id="885315"/>
    <lineage>
        <taxon>Eukaryota</taxon>
        <taxon>Amoebozoa</taxon>
        <taxon>Evosea</taxon>
        <taxon>Archamoebae</taxon>
        <taxon>Mastigamoebida</taxon>
        <taxon>Entamoebidae</taxon>
        <taxon>Entamoeba</taxon>
    </lineage>
</organism>
<dbReference type="VEuPathDB" id="AmoebaDB:KM1_071630"/>
<sequence>MSAAKFIQSNYKSIIKDPLEGIYVEYASEDNIFEWNIWMEGPTQTPYEGGVFNLRMFFPDDFPSNPPKLVFKSEFWHPNVYPDGKVCISILHPPGEDEMSGELASERWLPTQSVSSILLSVQSMLCDPNMYSPANTDAMVQCRDHNKEYLKRCKEVSLKGRASLPSFIKIPHPDTDRIEHQKQIEKARGYDLKCSMDIDMFDDVGDGEEIHFLKLIRGFLNINNNN</sequence>
<dbReference type="PROSITE" id="PS50127">
    <property type="entry name" value="UBC_2"/>
    <property type="match status" value="1"/>
</dbReference>
<evidence type="ECO:0000256" key="1">
    <source>
        <dbReference type="ARBA" id="ARBA00022679"/>
    </source>
</evidence>
<dbReference type="AlphaFoldDB" id="M7W919"/>
<dbReference type="PROSITE" id="PS00183">
    <property type="entry name" value="UBC_1"/>
    <property type="match status" value="1"/>
</dbReference>
<reference evidence="6 7" key="1">
    <citation type="submission" date="2013-01" db="EMBL/GenBank/DDBJ databases">
        <authorList>
            <person name="Inman J."/>
            <person name="Zafar N."/>
            <person name="Lorenzi H."/>
            <person name="Caler E."/>
        </authorList>
    </citation>
    <scope>NUCLEOTIDE SEQUENCE [LARGE SCALE GENOMIC DNA]</scope>
    <source>
        <strain evidence="6 7">HM-3:IMSS</strain>
    </source>
</reference>
<keyword evidence="1" id="KW-0808">Transferase</keyword>
<comment type="similarity">
    <text evidence="4">Belongs to the ubiquitin-conjugating enzyme family.</text>
</comment>
<evidence type="ECO:0000256" key="4">
    <source>
        <dbReference type="RuleBase" id="RU362109"/>
    </source>
</evidence>
<dbReference type="Proteomes" id="UP000030780">
    <property type="component" value="Unassembled WGS sequence"/>
</dbReference>
<dbReference type="SUPFAM" id="SSF54495">
    <property type="entry name" value="UBC-like"/>
    <property type="match status" value="1"/>
</dbReference>
<evidence type="ECO:0000313" key="6">
    <source>
        <dbReference type="EMBL" id="EMS14361.1"/>
    </source>
</evidence>
<dbReference type="Gene3D" id="3.10.110.10">
    <property type="entry name" value="Ubiquitin Conjugating Enzyme"/>
    <property type="match status" value="1"/>
</dbReference>
<evidence type="ECO:0000256" key="2">
    <source>
        <dbReference type="ARBA" id="ARBA00022786"/>
    </source>
</evidence>
<dbReference type="InterPro" id="IPR000608">
    <property type="entry name" value="UBC"/>
</dbReference>
<evidence type="ECO:0000256" key="3">
    <source>
        <dbReference type="PROSITE-ProRule" id="PRU10133"/>
    </source>
</evidence>
<keyword evidence="4" id="KW-0067">ATP-binding</keyword>
<dbReference type="FunFam" id="3.10.110.10:FF:000051">
    <property type="entry name" value="ubiquitin-conjugating enzyme E2 R2-like"/>
    <property type="match status" value="1"/>
</dbReference>
<proteinExistence type="inferred from homology"/>
<feature type="active site" description="Glycyl thioester intermediate" evidence="3">
    <location>
        <position position="87"/>
    </location>
</feature>
<dbReference type="InterPro" id="IPR050113">
    <property type="entry name" value="Ub_conjugating_enzyme"/>
</dbReference>
<dbReference type="GO" id="GO:0005524">
    <property type="term" value="F:ATP binding"/>
    <property type="evidence" value="ECO:0007669"/>
    <property type="project" value="UniProtKB-UniRule"/>
</dbReference>